<feature type="domain" description="CWH43-like N-terminal" evidence="15">
    <location>
        <begin position="32"/>
        <end position="206"/>
    </location>
</feature>
<dbReference type="GO" id="GO:0000421">
    <property type="term" value="C:autophagosome membrane"/>
    <property type="evidence" value="ECO:0007669"/>
    <property type="project" value="UniProtKB-SubCell"/>
</dbReference>
<keyword evidence="10 14" id="KW-0472">Membrane</keyword>
<feature type="transmembrane region" description="Helical" evidence="14">
    <location>
        <begin position="186"/>
        <end position="205"/>
    </location>
</feature>
<keyword evidence="17" id="KW-1185">Reference proteome</keyword>
<evidence type="ECO:0000256" key="13">
    <source>
        <dbReference type="ARBA" id="ARBA00045144"/>
    </source>
</evidence>
<reference evidence="16" key="2">
    <citation type="submission" date="2025-09" db="UniProtKB">
        <authorList>
            <consortium name="Ensembl"/>
        </authorList>
    </citation>
    <scope>IDENTIFICATION</scope>
</reference>
<evidence type="ECO:0000256" key="7">
    <source>
        <dbReference type="ARBA" id="ARBA00022753"/>
    </source>
</evidence>
<organism evidence="16 17">
    <name type="scientific">Salmo trutta</name>
    <name type="common">Brown trout</name>
    <dbReference type="NCBI Taxonomy" id="8032"/>
    <lineage>
        <taxon>Eukaryota</taxon>
        <taxon>Metazoa</taxon>
        <taxon>Chordata</taxon>
        <taxon>Craniata</taxon>
        <taxon>Vertebrata</taxon>
        <taxon>Euteleostomi</taxon>
        <taxon>Actinopterygii</taxon>
        <taxon>Neopterygii</taxon>
        <taxon>Teleostei</taxon>
        <taxon>Protacanthopterygii</taxon>
        <taxon>Salmoniformes</taxon>
        <taxon>Salmonidae</taxon>
        <taxon>Salmoninae</taxon>
        <taxon>Salmo</taxon>
    </lineage>
</organism>
<accession>A0A673YME1</accession>
<evidence type="ECO:0000256" key="3">
    <source>
        <dbReference type="ARBA" id="ARBA00004651"/>
    </source>
</evidence>
<feature type="transmembrane region" description="Helical" evidence="14">
    <location>
        <begin position="62"/>
        <end position="82"/>
    </location>
</feature>
<dbReference type="GeneTree" id="ENSGT01030000234578"/>
<dbReference type="AlphaFoldDB" id="A0A673YME1"/>
<keyword evidence="11" id="KW-0325">Glycoprotein</keyword>
<dbReference type="PANTHER" id="PTHR21324:SF3">
    <property type="entry name" value="MODULATOR OF MACROAUTOPHAGY TMEM150B"/>
    <property type="match status" value="1"/>
</dbReference>
<evidence type="ECO:0000256" key="11">
    <source>
        <dbReference type="ARBA" id="ARBA00023180"/>
    </source>
</evidence>
<feature type="transmembrane region" description="Helical" evidence="14">
    <location>
        <begin position="161"/>
        <end position="180"/>
    </location>
</feature>
<name>A0A673YME1_SALTR</name>
<evidence type="ECO:0000256" key="14">
    <source>
        <dbReference type="SAM" id="Phobius"/>
    </source>
</evidence>
<keyword evidence="6 14" id="KW-0812">Transmembrane</keyword>
<evidence type="ECO:0000256" key="12">
    <source>
        <dbReference type="ARBA" id="ARBA00023329"/>
    </source>
</evidence>
<dbReference type="PANTHER" id="PTHR21324">
    <property type="entry name" value="FASTING-INDUCIBLE INTEGRAL MEMBRANE PROTEIN TM6P1-RELATED"/>
    <property type="match status" value="1"/>
</dbReference>
<comment type="subcellular location">
    <subcellularLocation>
        <location evidence="3">Cell membrane</location>
        <topology evidence="3">Multi-pass membrane protein</topology>
    </subcellularLocation>
    <subcellularLocation>
        <location evidence="2">Cytoplasmic vesicle</location>
        <location evidence="2">Autophagosome membrane</location>
        <topology evidence="2">Multi-pass membrane protein</topology>
    </subcellularLocation>
    <subcellularLocation>
        <location evidence="1">Endosome membrane</location>
        <topology evidence="1">Multi-pass membrane protein</topology>
    </subcellularLocation>
</comment>
<dbReference type="GO" id="GO:0006914">
    <property type="term" value="P:autophagy"/>
    <property type="evidence" value="ECO:0007669"/>
    <property type="project" value="UniProtKB-KW"/>
</dbReference>
<comment type="similarity">
    <text evidence="4">Belongs to the DRAM/TMEM150 family.</text>
</comment>
<protein>
    <submittedName>
        <fullName evidence="16">Transmembrane protein 150B</fullName>
    </submittedName>
</protein>
<evidence type="ECO:0000256" key="1">
    <source>
        <dbReference type="ARBA" id="ARBA00004337"/>
    </source>
</evidence>
<keyword evidence="8 14" id="KW-1133">Transmembrane helix</keyword>
<evidence type="ECO:0000313" key="17">
    <source>
        <dbReference type="Proteomes" id="UP000472277"/>
    </source>
</evidence>
<reference evidence="16" key="1">
    <citation type="submission" date="2025-08" db="UniProtKB">
        <authorList>
            <consortium name="Ensembl"/>
        </authorList>
    </citation>
    <scope>IDENTIFICATION</scope>
</reference>
<dbReference type="InterPro" id="IPR019402">
    <property type="entry name" value="CWH43_N"/>
</dbReference>
<evidence type="ECO:0000313" key="16">
    <source>
        <dbReference type="Ensembl" id="ENSSTUP00000035604.1"/>
    </source>
</evidence>
<feature type="transmembrane region" description="Helical" evidence="14">
    <location>
        <begin position="94"/>
        <end position="115"/>
    </location>
</feature>
<keyword evidence="12" id="KW-0968">Cytoplasmic vesicle</keyword>
<keyword evidence="7" id="KW-0967">Endosome</keyword>
<dbReference type="GO" id="GO:0005886">
    <property type="term" value="C:plasma membrane"/>
    <property type="evidence" value="ECO:0007669"/>
    <property type="project" value="UniProtKB-SubCell"/>
</dbReference>
<dbReference type="Ensembl" id="ENSSTUT00000037217.1">
    <property type="protein sequence ID" value="ENSSTUP00000035604.1"/>
    <property type="gene ID" value="ENSSTUG00000015162.1"/>
</dbReference>
<evidence type="ECO:0000256" key="9">
    <source>
        <dbReference type="ARBA" id="ARBA00023006"/>
    </source>
</evidence>
<evidence type="ECO:0000256" key="10">
    <source>
        <dbReference type="ARBA" id="ARBA00023136"/>
    </source>
</evidence>
<evidence type="ECO:0000256" key="5">
    <source>
        <dbReference type="ARBA" id="ARBA00022475"/>
    </source>
</evidence>
<comment type="function">
    <text evidence="13">Modulator of macroautophagy that causes accumulation of autophagosomes under basal conditions and enhances autophagic flux. Represses cell death and promotes long-term clonogenic survival of cells grown in the absence of glucose in a macroautophagy-independent manner. May have some role in extracellular matrix engulfment or growth factor receptor recycling, both of which can modulate cell survival.</text>
</comment>
<evidence type="ECO:0000256" key="4">
    <source>
        <dbReference type="ARBA" id="ARBA00006565"/>
    </source>
</evidence>
<evidence type="ECO:0000259" key="15">
    <source>
        <dbReference type="Pfam" id="PF10277"/>
    </source>
</evidence>
<feature type="transmembrane region" description="Helical" evidence="14">
    <location>
        <begin position="121"/>
        <end position="141"/>
    </location>
</feature>
<dbReference type="InterPro" id="IPR050911">
    <property type="entry name" value="DRAM/TMEM150_Autophagy_Mod"/>
</dbReference>
<dbReference type="Pfam" id="PF10277">
    <property type="entry name" value="Frag1"/>
    <property type="match status" value="1"/>
</dbReference>
<keyword evidence="5" id="KW-1003">Cell membrane</keyword>
<sequence length="229" mass="25466">WPRGRGISSIEEKKSRGVSQLYLPSLHTRKLFGIAVSNETVNITERFPYISECGTYNPQSCIFAQICNVCAVLALWVVVIRFQQVRDYGQNSKVNIASIVLGFISCVGISIIGNFQQSVGIGIHLLGAFLAFFVGLAYFWLQVWLCYKAHPFKDRHWVGPLRATFCSICTVLVITMAILHNTSYKSGAAVCEWALVMSFLASLGLSSVTSTSTSSPCRNKILFQWHIKT</sequence>
<dbReference type="Proteomes" id="UP000472277">
    <property type="component" value="Chromosome 32"/>
</dbReference>
<keyword evidence="9" id="KW-0072">Autophagy</keyword>
<evidence type="ECO:0000256" key="6">
    <source>
        <dbReference type="ARBA" id="ARBA00022692"/>
    </source>
</evidence>
<evidence type="ECO:0000256" key="2">
    <source>
        <dbReference type="ARBA" id="ARBA00004542"/>
    </source>
</evidence>
<proteinExistence type="inferred from homology"/>
<evidence type="ECO:0000256" key="8">
    <source>
        <dbReference type="ARBA" id="ARBA00022989"/>
    </source>
</evidence>
<gene>
    <name evidence="16" type="primary">TMEM150B</name>
    <name evidence="16" type="synonym">LOC115170918</name>
</gene>
<dbReference type="GO" id="GO:0010008">
    <property type="term" value="C:endosome membrane"/>
    <property type="evidence" value="ECO:0007669"/>
    <property type="project" value="UniProtKB-SubCell"/>
</dbReference>